<name>A0A0A9CAI6_ARUDO</name>
<dbReference type="EMBL" id="GBRH01227475">
    <property type="protein sequence ID" value="JAD70420.1"/>
    <property type="molecule type" value="Transcribed_RNA"/>
</dbReference>
<proteinExistence type="predicted"/>
<accession>A0A0A9CAI6</accession>
<reference evidence="2" key="2">
    <citation type="journal article" date="2015" name="Data Brief">
        <title>Shoot transcriptome of the giant reed, Arundo donax.</title>
        <authorList>
            <person name="Barrero R.A."/>
            <person name="Guerrero F.D."/>
            <person name="Moolhuijzen P."/>
            <person name="Goolsby J.A."/>
            <person name="Tidwell J."/>
            <person name="Bellgard S.E."/>
            <person name="Bellgard M.I."/>
        </authorList>
    </citation>
    <scope>NUCLEOTIDE SEQUENCE</scope>
    <source>
        <tissue evidence="2">Shoot tissue taken approximately 20 cm above the soil surface</tissue>
    </source>
</reference>
<dbReference type="AlphaFoldDB" id="A0A0A9CAI6"/>
<sequence>MSAWLRSIPATTRSPWPYPPGAGAQKTPL</sequence>
<protein>
    <submittedName>
        <fullName evidence="2">Uncharacterized protein</fullName>
    </submittedName>
</protein>
<evidence type="ECO:0000256" key="1">
    <source>
        <dbReference type="SAM" id="MobiDB-lite"/>
    </source>
</evidence>
<evidence type="ECO:0000313" key="2">
    <source>
        <dbReference type="EMBL" id="JAD70420.1"/>
    </source>
</evidence>
<feature type="region of interest" description="Disordered" evidence="1">
    <location>
        <begin position="1"/>
        <end position="29"/>
    </location>
</feature>
<reference evidence="2" key="1">
    <citation type="submission" date="2014-09" db="EMBL/GenBank/DDBJ databases">
        <authorList>
            <person name="Magalhaes I.L.F."/>
            <person name="Oliveira U."/>
            <person name="Santos F.R."/>
            <person name="Vidigal T.H.D.A."/>
            <person name="Brescovit A.D."/>
            <person name="Santos A.J."/>
        </authorList>
    </citation>
    <scope>NUCLEOTIDE SEQUENCE</scope>
    <source>
        <tissue evidence="2">Shoot tissue taken approximately 20 cm above the soil surface</tissue>
    </source>
</reference>
<organism evidence="2">
    <name type="scientific">Arundo donax</name>
    <name type="common">Giant reed</name>
    <name type="synonym">Donax arundinaceus</name>
    <dbReference type="NCBI Taxonomy" id="35708"/>
    <lineage>
        <taxon>Eukaryota</taxon>
        <taxon>Viridiplantae</taxon>
        <taxon>Streptophyta</taxon>
        <taxon>Embryophyta</taxon>
        <taxon>Tracheophyta</taxon>
        <taxon>Spermatophyta</taxon>
        <taxon>Magnoliopsida</taxon>
        <taxon>Liliopsida</taxon>
        <taxon>Poales</taxon>
        <taxon>Poaceae</taxon>
        <taxon>PACMAD clade</taxon>
        <taxon>Arundinoideae</taxon>
        <taxon>Arundineae</taxon>
        <taxon>Arundo</taxon>
    </lineage>
</organism>